<accession>A0ABN6SZY5</accession>
<evidence type="ECO:0008006" key="3">
    <source>
        <dbReference type="Google" id="ProtNLM"/>
    </source>
</evidence>
<dbReference type="Proteomes" id="UP001163387">
    <property type="component" value="Chromosome"/>
</dbReference>
<evidence type="ECO:0000313" key="2">
    <source>
        <dbReference type="Proteomes" id="UP001163387"/>
    </source>
</evidence>
<name>A0ABN6SZY5_9MOLU</name>
<protein>
    <recommendedName>
        <fullName evidence="3">Spiroplasmavirus-related protein</fullName>
    </recommendedName>
</protein>
<reference evidence="1 2" key="1">
    <citation type="journal article" date="2022" name="Front. Microbiol.">
        <title>Male-killing mechanisms vary between Spiroplasma species.</title>
        <authorList>
            <person name="Arai H."/>
            <person name="Inoue M."/>
            <person name="Kageyama D."/>
        </authorList>
    </citation>
    <scope>NUCLEOTIDE SEQUENCE [LARGE SCALE GENOMIC DNA]</scope>
    <source>
        <strain evidence="2">sHm</strain>
    </source>
</reference>
<keyword evidence="2" id="KW-1185">Reference proteome</keyword>
<evidence type="ECO:0000313" key="1">
    <source>
        <dbReference type="EMBL" id="BDT04711.1"/>
    </source>
</evidence>
<dbReference type="EMBL" id="AP026933">
    <property type="protein sequence ID" value="BDT04711.1"/>
    <property type="molecule type" value="Genomic_DNA"/>
</dbReference>
<sequence>MKQLLMTLSTLTTLTLTSNTVINSINDNIVNNSSLTNKSSIKNSTNSLFNNQWNVLDTSDWITNQSITDYKFYSYDFSGNV</sequence>
<proteinExistence type="predicted"/>
<gene>
    <name evidence="1" type="ORF">SHM_23570</name>
</gene>
<organism evidence="1 2">
    <name type="scientific">Spiroplasma ixodetis</name>
    <dbReference type="NCBI Taxonomy" id="2141"/>
    <lineage>
        <taxon>Bacteria</taxon>
        <taxon>Bacillati</taxon>
        <taxon>Mycoplasmatota</taxon>
        <taxon>Mollicutes</taxon>
        <taxon>Entomoplasmatales</taxon>
        <taxon>Spiroplasmataceae</taxon>
        <taxon>Spiroplasma</taxon>
    </lineage>
</organism>